<keyword evidence="8" id="KW-1133">Transmembrane helix</keyword>
<feature type="transmembrane region" description="Helical" evidence="8">
    <location>
        <begin position="484"/>
        <end position="505"/>
    </location>
</feature>
<organism evidence="9 10">
    <name type="scientific">Phytophthora fragariae</name>
    <dbReference type="NCBI Taxonomy" id="53985"/>
    <lineage>
        <taxon>Eukaryota</taxon>
        <taxon>Sar</taxon>
        <taxon>Stramenopiles</taxon>
        <taxon>Oomycota</taxon>
        <taxon>Peronosporomycetes</taxon>
        <taxon>Peronosporales</taxon>
        <taxon>Peronosporaceae</taxon>
        <taxon>Phytophthora</taxon>
    </lineage>
</organism>
<keyword evidence="6" id="KW-0325">Glycoprotein</keyword>
<keyword evidence="8" id="KW-0812">Transmembrane</keyword>
<dbReference type="Gene3D" id="1.10.287.410">
    <property type="match status" value="1"/>
</dbReference>
<sequence length="913" mass="101616">MSSEIAPLLNGQSFQPYRESFESDAPVRSYARVHKLRVPPFALLGAICLLLGVSVWRGAIPNPQTDALQAKPILVTTANGVQQEHYCGSTKQDSGYIKLPNKVDDHYFFWYFEARHGPETAPLVLWLTGGPGGSSMMALLTENGPCRVRPDLSTETNPYSWTNAANVVWLDQPTNVGFSYGPDPTDADEDESNVAENIYWFLQGFLERHPELQGREFFISGESYGGHYVPAAAHFISQQNRRTRDDALRINLQGISVGNGWTNPVIQSPHFIDMATNAYNISLVDPSTMPALEKAAAICGQKIEACQTQPSLDTDVLKCIANDFIAPYLNSPNLRKFLHVDERVGDWQMCSFANSYDVVMSTSSFVGDLLDDGVRVLIYAGDADLECNWSGNLAWLQALEWTGASAFNAADMHDMVIDGESAGPACYRAGDDQQILQGSRALTRPGCPPLIRLKNMSSPQELTPLVWAEVDAAATRRNARASRWGLVALLLAILVLLVFTVVNVITSVEPSLAADRNYLCDPASKQDAGYVKLANKIDDHYFYWYFESRRSPATDPLVLWLTGGPGGSSILAMLPENGPCKIMPNIATETNPYSWTTQANVVWLDQPTSVGFSYGSQQDKDFDETNVGENIYWFLQGFLEKHPELEGRKFFITGESYGGHYVPVAAPYIWEQKRINAGSLKLDLQGIAVGNGLTNPIIQYPYNPDMANNVYNISLLTPAQTQQMRSDAAECVDLTHKCQLDNANLSICSDAQGCWKQKLIAPFEAAQRNRYDIRQPCHSDFPLCNNFSDIHAYLDSPRVREMLLVDSELGPWLEINKDVFETFVTDGDWSMSYDTYIADLLNDGLRVLIYAGDADLMCNWIGNRAWTELYHQEPQMHHTFSPGTTTRNHHTLTTCGMIDEPLDASRPTTDEEM</sequence>
<evidence type="ECO:0000256" key="1">
    <source>
        <dbReference type="ARBA" id="ARBA00009431"/>
    </source>
</evidence>
<evidence type="ECO:0000256" key="3">
    <source>
        <dbReference type="ARBA" id="ARBA00022670"/>
    </source>
</evidence>
<dbReference type="PROSITE" id="PS00131">
    <property type="entry name" value="CARBOXYPEPT_SER_SER"/>
    <property type="match status" value="2"/>
</dbReference>
<dbReference type="PRINTS" id="PR00724">
    <property type="entry name" value="CRBOXYPTASEC"/>
</dbReference>
<dbReference type="InterPro" id="IPR018202">
    <property type="entry name" value="Ser_caboxypep_ser_AS"/>
</dbReference>
<evidence type="ECO:0000256" key="8">
    <source>
        <dbReference type="SAM" id="Phobius"/>
    </source>
</evidence>
<keyword evidence="3 7" id="KW-0645">Protease</keyword>
<evidence type="ECO:0000256" key="4">
    <source>
        <dbReference type="ARBA" id="ARBA00022729"/>
    </source>
</evidence>
<evidence type="ECO:0000256" key="7">
    <source>
        <dbReference type="RuleBase" id="RU361156"/>
    </source>
</evidence>
<dbReference type="EC" id="3.4.16.-" evidence="7"/>
<dbReference type="PANTHER" id="PTHR11802:SF113">
    <property type="entry name" value="SERINE CARBOXYPEPTIDASE CTSA-4.1"/>
    <property type="match status" value="1"/>
</dbReference>
<evidence type="ECO:0000313" key="9">
    <source>
        <dbReference type="EMBL" id="KAE9155673.1"/>
    </source>
</evidence>
<evidence type="ECO:0000256" key="2">
    <source>
        <dbReference type="ARBA" id="ARBA00022645"/>
    </source>
</evidence>
<dbReference type="InterPro" id="IPR029058">
    <property type="entry name" value="AB_hydrolase_fold"/>
</dbReference>
<proteinExistence type="inferred from homology"/>
<evidence type="ECO:0000256" key="5">
    <source>
        <dbReference type="ARBA" id="ARBA00022801"/>
    </source>
</evidence>
<dbReference type="SUPFAM" id="SSF53474">
    <property type="entry name" value="alpha/beta-Hydrolases"/>
    <property type="match status" value="2"/>
</dbReference>
<comment type="similarity">
    <text evidence="1 7">Belongs to the peptidase S10 family.</text>
</comment>
<comment type="caution">
    <text evidence="9">The sequence shown here is derived from an EMBL/GenBank/DDBJ whole genome shotgun (WGS) entry which is preliminary data.</text>
</comment>
<dbReference type="AlphaFoldDB" id="A0A6A3UX99"/>
<name>A0A6A3UX99_9STRA</name>
<keyword evidence="4" id="KW-0732">Signal</keyword>
<accession>A0A6A3UX99</accession>
<reference evidence="9 10" key="1">
    <citation type="submission" date="2018-08" db="EMBL/GenBank/DDBJ databases">
        <title>Genomic investigation of the strawberry pathogen Phytophthora fragariae indicates pathogenicity is determined by transcriptional variation in three key races.</title>
        <authorList>
            <person name="Adams T.M."/>
            <person name="Armitage A.D."/>
            <person name="Sobczyk M.K."/>
            <person name="Bates H.J."/>
            <person name="Dunwell J.M."/>
            <person name="Nellist C.F."/>
            <person name="Harrison R.J."/>
        </authorList>
    </citation>
    <scope>NUCLEOTIDE SEQUENCE [LARGE SCALE GENOMIC DNA]</scope>
    <source>
        <strain evidence="9 10">NOV-5</strain>
    </source>
</reference>
<dbReference type="GO" id="GO:0004185">
    <property type="term" value="F:serine-type carboxypeptidase activity"/>
    <property type="evidence" value="ECO:0007669"/>
    <property type="project" value="UniProtKB-UniRule"/>
</dbReference>
<dbReference type="EMBL" id="QXGA01000008">
    <property type="protein sequence ID" value="KAE9155673.1"/>
    <property type="molecule type" value="Genomic_DNA"/>
</dbReference>
<feature type="transmembrane region" description="Helical" evidence="8">
    <location>
        <begin position="38"/>
        <end position="56"/>
    </location>
</feature>
<dbReference type="GO" id="GO:0006508">
    <property type="term" value="P:proteolysis"/>
    <property type="evidence" value="ECO:0007669"/>
    <property type="project" value="UniProtKB-KW"/>
</dbReference>
<keyword evidence="5 7" id="KW-0378">Hydrolase</keyword>
<dbReference type="PANTHER" id="PTHR11802">
    <property type="entry name" value="SERINE PROTEASE FAMILY S10 SERINE CARBOXYPEPTIDASE"/>
    <property type="match status" value="1"/>
</dbReference>
<gene>
    <name evidence="9" type="ORF">PF006_g378</name>
</gene>
<protein>
    <recommendedName>
        <fullName evidence="7">Carboxypeptidase</fullName>
        <ecNumber evidence="7">3.4.16.-</ecNumber>
    </recommendedName>
</protein>
<dbReference type="InterPro" id="IPR001563">
    <property type="entry name" value="Peptidase_S10"/>
</dbReference>
<dbReference type="Proteomes" id="UP000440732">
    <property type="component" value="Unassembled WGS sequence"/>
</dbReference>
<dbReference type="Pfam" id="PF00450">
    <property type="entry name" value="Peptidase_S10"/>
    <property type="match status" value="2"/>
</dbReference>
<keyword evidence="8" id="KW-0472">Membrane</keyword>
<evidence type="ECO:0000313" key="10">
    <source>
        <dbReference type="Proteomes" id="UP000440732"/>
    </source>
</evidence>
<keyword evidence="2 7" id="KW-0121">Carboxypeptidase</keyword>
<dbReference type="Gene3D" id="3.40.50.1820">
    <property type="entry name" value="alpha/beta hydrolase"/>
    <property type="match status" value="2"/>
</dbReference>
<evidence type="ECO:0000256" key="6">
    <source>
        <dbReference type="ARBA" id="ARBA00023180"/>
    </source>
</evidence>